<evidence type="ECO:0000313" key="2">
    <source>
        <dbReference type="EnsemblMetazoa" id="GPPI005785-PA"/>
    </source>
</evidence>
<dbReference type="EMBL" id="JXJN01002382">
    <property type="status" value="NOT_ANNOTATED_CDS"/>
    <property type="molecule type" value="Genomic_DNA"/>
</dbReference>
<dbReference type="Proteomes" id="UP000092460">
    <property type="component" value="Unassembled WGS sequence"/>
</dbReference>
<keyword evidence="3" id="KW-1185">Reference proteome</keyword>
<sequence>MQRRFAQAYTWIRYQMREQSYSTTPRRRGPKQPLPHDVLYDEDIDLQESPYYTIDNTEDVYSTTLLPSQRCYVDPWDLENYDYVRKKIEQPSNMQKYYDESLPSSPMEDSMNSHYYHNEIDQKTRYSSAATLPRNRRRSSSSSSAHQQCRLECCNPMHLRRSSGLNRIKENNDAYDDYIMQMNQRFENSINLDDDEANVYTGYGALSSTTSSSERHSSIGEDYGSNTIQRHSLSSYGALKRRTLKPAPQLEFPAPPPLPPTYDYCNPYATLPCCSVSDCYECLSQSQQVYGAHSIYGSIPTSTNISCYSSLGCGLNGGCSSIYSTLGRRSSSTLCNGIYGNKFGMSNKGLLQIDYSCSWNDLNRVMGRNY</sequence>
<feature type="region of interest" description="Disordered" evidence="1">
    <location>
        <begin position="207"/>
        <end position="226"/>
    </location>
</feature>
<reference evidence="2" key="2">
    <citation type="submission" date="2020-05" db="UniProtKB">
        <authorList>
            <consortium name="EnsemblMetazoa"/>
        </authorList>
    </citation>
    <scope>IDENTIFICATION</scope>
    <source>
        <strain evidence="2">IAEA</strain>
    </source>
</reference>
<organism evidence="2 3">
    <name type="scientific">Glossina palpalis gambiensis</name>
    <dbReference type="NCBI Taxonomy" id="67801"/>
    <lineage>
        <taxon>Eukaryota</taxon>
        <taxon>Metazoa</taxon>
        <taxon>Ecdysozoa</taxon>
        <taxon>Arthropoda</taxon>
        <taxon>Hexapoda</taxon>
        <taxon>Insecta</taxon>
        <taxon>Pterygota</taxon>
        <taxon>Neoptera</taxon>
        <taxon>Endopterygota</taxon>
        <taxon>Diptera</taxon>
        <taxon>Brachycera</taxon>
        <taxon>Muscomorpha</taxon>
        <taxon>Hippoboscoidea</taxon>
        <taxon>Glossinidae</taxon>
        <taxon>Glossina</taxon>
    </lineage>
</organism>
<proteinExistence type="predicted"/>
<dbReference type="EnsemblMetazoa" id="GPPI005785-RA">
    <property type="protein sequence ID" value="GPPI005785-PA"/>
    <property type="gene ID" value="GPPI005785"/>
</dbReference>
<protein>
    <submittedName>
        <fullName evidence="2">Uncharacterized protein</fullName>
    </submittedName>
</protein>
<dbReference type="AlphaFoldDB" id="A0A1B0ARF1"/>
<accession>A0A1B0ARF1</accession>
<dbReference type="VEuPathDB" id="VectorBase:GPPI005785"/>
<reference evidence="3" key="1">
    <citation type="submission" date="2015-01" db="EMBL/GenBank/DDBJ databases">
        <authorList>
            <person name="Aksoy S."/>
            <person name="Warren W."/>
            <person name="Wilson R.K."/>
        </authorList>
    </citation>
    <scope>NUCLEOTIDE SEQUENCE [LARGE SCALE GENOMIC DNA]</scope>
    <source>
        <strain evidence="3">IAEA</strain>
    </source>
</reference>
<evidence type="ECO:0000313" key="3">
    <source>
        <dbReference type="Proteomes" id="UP000092460"/>
    </source>
</evidence>
<evidence type="ECO:0000256" key="1">
    <source>
        <dbReference type="SAM" id="MobiDB-lite"/>
    </source>
</evidence>
<name>A0A1B0ARF1_9MUSC</name>
<feature type="region of interest" description="Disordered" evidence="1">
    <location>
        <begin position="119"/>
        <end position="147"/>
    </location>
</feature>